<sequence length="497" mass="52645">MHDFGLTVADTIVGLTMAGLGLATWVKRSRAVGLLMVATAAAWFAGDLGGWALFLHRGPLVQLLLSYPRGWPRRRLDRVVIVIAYVDALVYPLGRMDSVTVALAVLVIGTALVGYATATQRERRARVPAVVATVGIMLALGLGATARLIGAPADTAALWAYELAVGASAVILFVDLRWRRRDGAAITGLVVDLGEAERTGVLADKLGQALGDRSLVLGYWLPEMRSYVDEAGRPVDLPDSDPTRVLTELVADGQRVGVLVHDTAVLDDPLLVESVVALARMAVTNVRLQAEVRARVGDVEAARRRIVEAADAERRRLESLLQKGAMRRLSEVAELLTADDPDELQAHLDTSQVLLREFARGIHPRVLTESGLPRALAELAGACQTPVALEVLSARLPTAVEATAYFVCSEALANIGKYAQAGHARIEVARADGVVVIEVTDDGVGGADPTRGSGLHGLADRVQALGGTFLVESQPGAGTRLTARIPGPTVSRPVSTA</sequence>
<dbReference type="EC" id="2.7.13.3" evidence="2"/>
<evidence type="ECO:0000256" key="4">
    <source>
        <dbReference type="ARBA" id="ARBA00022777"/>
    </source>
</evidence>
<dbReference type="InterPro" id="IPR050482">
    <property type="entry name" value="Sensor_HK_TwoCompSys"/>
</dbReference>
<dbReference type="GO" id="GO:0004673">
    <property type="term" value="F:protein histidine kinase activity"/>
    <property type="evidence" value="ECO:0007669"/>
    <property type="project" value="UniProtKB-EC"/>
</dbReference>
<proteinExistence type="predicted"/>
<dbReference type="CDD" id="cd16917">
    <property type="entry name" value="HATPase_UhpB-NarQ-NarX-like"/>
    <property type="match status" value="1"/>
</dbReference>
<dbReference type="InterPro" id="IPR036890">
    <property type="entry name" value="HATPase_C_sf"/>
</dbReference>
<dbReference type="EMBL" id="SJJZ01000005">
    <property type="protein sequence ID" value="TCC02741.1"/>
    <property type="molecule type" value="Genomic_DNA"/>
</dbReference>
<evidence type="ECO:0000256" key="1">
    <source>
        <dbReference type="ARBA" id="ARBA00000085"/>
    </source>
</evidence>
<dbReference type="PANTHER" id="PTHR24421">
    <property type="entry name" value="NITRATE/NITRITE SENSOR PROTEIN NARX-RELATED"/>
    <property type="match status" value="1"/>
</dbReference>
<gene>
    <name evidence="8" type="ORF">E0H45_37590</name>
</gene>
<dbReference type="Pfam" id="PF02518">
    <property type="entry name" value="HATPase_c"/>
    <property type="match status" value="1"/>
</dbReference>
<evidence type="ECO:0000256" key="6">
    <source>
        <dbReference type="SAM" id="Phobius"/>
    </source>
</evidence>
<evidence type="ECO:0000313" key="9">
    <source>
        <dbReference type="Proteomes" id="UP000292346"/>
    </source>
</evidence>
<feature type="transmembrane region" description="Helical" evidence="6">
    <location>
        <begin position="156"/>
        <end position="174"/>
    </location>
</feature>
<organism evidence="8 9">
    <name type="scientific">Kribbella soli</name>
    <dbReference type="NCBI Taxonomy" id="1124743"/>
    <lineage>
        <taxon>Bacteria</taxon>
        <taxon>Bacillati</taxon>
        <taxon>Actinomycetota</taxon>
        <taxon>Actinomycetes</taxon>
        <taxon>Propionibacteriales</taxon>
        <taxon>Kribbellaceae</taxon>
        <taxon>Kribbella</taxon>
    </lineage>
</organism>
<dbReference type="Gene3D" id="3.30.565.10">
    <property type="entry name" value="Histidine kinase-like ATPase, C-terminal domain"/>
    <property type="match status" value="1"/>
</dbReference>
<feature type="transmembrane region" description="Helical" evidence="6">
    <location>
        <begin position="130"/>
        <end position="150"/>
    </location>
</feature>
<protein>
    <recommendedName>
        <fullName evidence="2">histidine kinase</fullName>
        <ecNumber evidence="2">2.7.13.3</ecNumber>
    </recommendedName>
</protein>
<feature type="transmembrane region" description="Helical" evidence="6">
    <location>
        <begin position="99"/>
        <end position="118"/>
    </location>
</feature>
<keyword evidence="5" id="KW-0902">Two-component regulatory system</keyword>
<reference evidence="8 9" key="1">
    <citation type="submission" date="2019-02" db="EMBL/GenBank/DDBJ databases">
        <title>Kribbella capetownensis sp. nov. and Kribbella speibonae sp. nov., isolated from soil.</title>
        <authorList>
            <person name="Curtis S.M."/>
            <person name="Norton I."/>
            <person name="Everest G.J."/>
            <person name="Meyers P.R."/>
        </authorList>
    </citation>
    <scope>NUCLEOTIDE SEQUENCE [LARGE SCALE GENOMIC DNA]</scope>
    <source>
        <strain evidence="8 9">KCTC 29219</strain>
    </source>
</reference>
<keyword evidence="6" id="KW-0812">Transmembrane</keyword>
<keyword evidence="4" id="KW-0418">Kinase</keyword>
<comment type="catalytic activity">
    <reaction evidence="1">
        <text>ATP + protein L-histidine = ADP + protein N-phospho-L-histidine.</text>
        <dbReference type="EC" id="2.7.13.3"/>
    </reaction>
</comment>
<keyword evidence="6" id="KW-1133">Transmembrane helix</keyword>
<feature type="transmembrane region" description="Helical" evidence="6">
    <location>
        <begin position="7"/>
        <end position="26"/>
    </location>
</feature>
<dbReference type="SUPFAM" id="SSF55874">
    <property type="entry name" value="ATPase domain of HSP90 chaperone/DNA topoisomerase II/histidine kinase"/>
    <property type="match status" value="1"/>
</dbReference>
<dbReference type="GO" id="GO:0000160">
    <property type="term" value="P:phosphorelay signal transduction system"/>
    <property type="evidence" value="ECO:0007669"/>
    <property type="project" value="UniProtKB-KW"/>
</dbReference>
<keyword evidence="6" id="KW-0472">Membrane</keyword>
<feature type="transmembrane region" description="Helical" evidence="6">
    <location>
        <begin position="32"/>
        <end position="55"/>
    </location>
</feature>
<dbReference type="RefSeq" id="WP_131346707.1">
    <property type="nucleotide sequence ID" value="NZ_SJJZ01000005.1"/>
</dbReference>
<evidence type="ECO:0000256" key="5">
    <source>
        <dbReference type="ARBA" id="ARBA00023012"/>
    </source>
</evidence>
<keyword evidence="3" id="KW-0808">Transferase</keyword>
<dbReference type="AlphaFoldDB" id="A0A4R0GXT9"/>
<dbReference type="Proteomes" id="UP000292346">
    <property type="component" value="Unassembled WGS sequence"/>
</dbReference>
<feature type="domain" description="Histidine kinase/HSP90-like ATPase" evidence="7">
    <location>
        <begin position="403"/>
        <end position="486"/>
    </location>
</feature>
<evidence type="ECO:0000256" key="3">
    <source>
        <dbReference type="ARBA" id="ARBA00022679"/>
    </source>
</evidence>
<dbReference type="InterPro" id="IPR003594">
    <property type="entry name" value="HATPase_dom"/>
</dbReference>
<evidence type="ECO:0000313" key="8">
    <source>
        <dbReference type="EMBL" id="TCC02741.1"/>
    </source>
</evidence>
<comment type="caution">
    <text evidence="8">The sequence shown here is derived from an EMBL/GenBank/DDBJ whole genome shotgun (WGS) entry which is preliminary data.</text>
</comment>
<dbReference type="PANTHER" id="PTHR24421:SF10">
    <property type="entry name" value="NITRATE_NITRITE SENSOR PROTEIN NARQ"/>
    <property type="match status" value="1"/>
</dbReference>
<evidence type="ECO:0000259" key="7">
    <source>
        <dbReference type="Pfam" id="PF02518"/>
    </source>
</evidence>
<accession>A0A4R0GXT9</accession>
<name>A0A4R0GXT9_9ACTN</name>
<keyword evidence="9" id="KW-1185">Reference proteome</keyword>
<dbReference type="OrthoDB" id="3217947at2"/>
<evidence type="ECO:0000256" key="2">
    <source>
        <dbReference type="ARBA" id="ARBA00012438"/>
    </source>
</evidence>